<comment type="catalytic activity">
    <reaction evidence="17">
        <text>N,N-dimethylaniline + NADPH + O2 + H(+) = N,N-dimethylaniline N-oxide + NADP(+) + H2O</text>
        <dbReference type="Rhea" id="RHEA:24468"/>
        <dbReference type="ChEBI" id="CHEBI:15377"/>
        <dbReference type="ChEBI" id="CHEBI:15378"/>
        <dbReference type="ChEBI" id="CHEBI:15379"/>
        <dbReference type="ChEBI" id="CHEBI:16269"/>
        <dbReference type="ChEBI" id="CHEBI:17735"/>
        <dbReference type="ChEBI" id="CHEBI:57783"/>
        <dbReference type="ChEBI" id="CHEBI:58349"/>
        <dbReference type="EC" id="1.14.13.8"/>
    </reaction>
    <physiologicalReaction direction="left-to-right" evidence="17">
        <dbReference type="Rhea" id="RHEA:24469"/>
    </physiologicalReaction>
</comment>
<comment type="similarity">
    <text evidence="3 18 19">Belongs to the FMO family.</text>
</comment>
<organism evidence="21 22">
    <name type="scientific">Lymnaea stagnalis</name>
    <name type="common">Great pond snail</name>
    <name type="synonym">Helix stagnalis</name>
    <dbReference type="NCBI Taxonomy" id="6523"/>
    <lineage>
        <taxon>Eukaryota</taxon>
        <taxon>Metazoa</taxon>
        <taxon>Spiralia</taxon>
        <taxon>Lophotrochozoa</taxon>
        <taxon>Mollusca</taxon>
        <taxon>Gastropoda</taxon>
        <taxon>Heterobranchia</taxon>
        <taxon>Euthyneura</taxon>
        <taxon>Panpulmonata</taxon>
        <taxon>Hygrophila</taxon>
        <taxon>Lymnaeoidea</taxon>
        <taxon>Lymnaeidae</taxon>
        <taxon>Lymnaea</taxon>
    </lineage>
</organism>
<evidence type="ECO:0000256" key="14">
    <source>
        <dbReference type="ARBA" id="ARBA00047338"/>
    </source>
</evidence>
<dbReference type="GO" id="GO:0005789">
    <property type="term" value="C:endoplasmic reticulum membrane"/>
    <property type="evidence" value="ECO:0007669"/>
    <property type="project" value="UniProtKB-SubCell"/>
</dbReference>
<dbReference type="EMBL" id="CAXITT010000008">
    <property type="protein sequence ID" value="CAL1526708.1"/>
    <property type="molecule type" value="Genomic_DNA"/>
</dbReference>
<dbReference type="InterPro" id="IPR020946">
    <property type="entry name" value="Flavin_mOase-like"/>
</dbReference>
<dbReference type="GO" id="GO:0050660">
    <property type="term" value="F:flavin adenine dinucleotide binding"/>
    <property type="evidence" value="ECO:0007669"/>
    <property type="project" value="InterPro"/>
</dbReference>
<dbReference type="Proteomes" id="UP001497497">
    <property type="component" value="Unassembled WGS sequence"/>
</dbReference>
<evidence type="ECO:0000256" key="17">
    <source>
        <dbReference type="ARBA" id="ARBA00049443"/>
    </source>
</evidence>
<keyword evidence="5 20" id="KW-0812">Transmembrane</keyword>
<keyword evidence="22" id="KW-1185">Reference proteome</keyword>
<accession>A0AAV2GZE1</accession>
<dbReference type="PRINTS" id="PR00370">
    <property type="entry name" value="FMOXYGENASE"/>
</dbReference>
<dbReference type="PANTHER" id="PTHR23023">
    <property type="entry name" value="DIMETHYLANILINE MONOOXYGENASE"/>
    <property type="match status" value="1"/>
</dbReference>
<evidence type="ECO:0000256" key="19">
    <source>
        <dbReference type="RuleBase" id="RU361177"/>
    </source>
</evidence>
<dbReference type="GO" id="GO:0050661">
    <property type="term" value="F:NADP binding"/>
    <property type="evidence" value="ECO:0007669"/>
    <property type="project" value="InterPro"/>
</dbReference>
<evidence type="ECO:0000256" key="9">
    <source>
        <dbReference type="ARBA" id="ARBA00022989"/>
    </source>
</evidence>
<evidence type="ECO:0000256" key="2">
    <source>
        <dbReference type="ARBA" id="ARBA00004389"/>
    </source>
</evidence>
<dbReference type="InterPro" id="IPR000960">
    <property type="entry name" value="Flavin_mOase"/>
</dbReference>
<comment type="catalytic activity">
    <reaction evidence="14">
        <text>hypotaurine + NADH + O2 + H(+) = taurine + NAD(+) + H2O</text>
        <dbReference type="Rhea" id="RHEA:74111"/>
        <dbReference type="ChEBI" id="CHEBI:15377"/>
        <dbReference type="ChEBI" id="CHEBI:15378"/>
        <dbReference type="ChEBI" id="CHEBI:15379"/>
        <dbReference type="ChEBI" id="CHEBI:57540"/>
        <dbReference type="ChEBI" id="CHEBI:57853"/>
        <dbReference type="ChEBI" id="CHEBI:57945"/>
        <dbReference type="ChEBI" id="CHEBI:507393"/>
        <dbReference type="EC" id="1.14.13.8"/>
    </reaction>
    <physiologicalReaction direction="left-to-right" evidence="14">
        <dbReference type="Rhea" id="RHEA:74112"/>
    </physiologicalReaction>
</comment>
<evidence type="ECO:0000256" key="1">
    <source>
        <dbReference type="ARBA" id="ARBA00001974"/>
    </source>
</evidence>
<comment type="cofactor">
    <cofactor evidence="1 18 19">
        <name>FAD</name>
        <dbReference type="ChEBI" id="CHEBI:57692"/>
    </cofactor>
</comment>
<dbReference type="GO" id="GO:0004499">
    <property type="term" value="F:N,N-dimethylaniline monooxygenase activity"/>
    <property type="evidence" value="ECO:0007669"/>
    <property type="project" value="UniProtKB-UniRule"/>
</dbReference>
<evidence type="ECO:0000256" key="3">
    <source>
        <dbReference type="ARBA" id="ARBA00009183"/>
    </source>
</evidence>
<keyword evidence="7 18" id="KW-0274">FAD</keyword>
<keyword evidence="11 18" id="KW-0503">Monooxygenase</keyword>
<dbReference type="InterPro" id="IPR050346">
    <property type="entry name" value="FMO-like"/>
</dbReference>
<keyword evidence="10 18" id="KW-0560">Oxidoreductase</keyword>
<evidence type="ECO:0000313" key="21">
    <source>
        <dbReference type="EMBL" id="CAL1526708.1"/>
    </source>
</evidence>
<evidence type="ECO:0000256" key="10">
    <source>
        <dbReference type="ARBA" id="ARBA00023002"/>
    </source>
</evidence>
<dbReference type="PIRSF" id="PIRSF000332">
    <property type="entry name" value="FMO"/>
    <property type="match status" value="1"/>
</dbReference>
<keyword evidence="9 20" id="KW-1133">Transmembrane helix</keyword>
<reference evidence="21 22" key="1">
    <citation type="submission" date="2024-04" db="EMBL/GenBank/DDBJ databases">
        <authorList>
            <consortium name="Genoscope - CEA"/>
            <person name="William W."/>
        </authorList>
    </citation>
    <scope>NUCLEOTIDE SEQUENCE [LARGE SCALE GENOMIC DNA]</scope>
</reference>
<keyword evidence="4 18" id="KW-0285">Flavoprotein</keyword>
<protein>
    <recommendedName>
        <fullName evidence="19">Flavin-containing monooxygenase</fullName>
        <ecNumber evidence="19">1.-.-.-</ecNumber>
    </recommendedName>
</protein>
<proteinExistence type="inferred from homology"/>
<dbReference type="FunFam" id="3.50.50.60:FF:000159">
    <property type="entry name" value="Dimethylaniline monooxygenase [N-oxide-forming]"/>
    <property type="match status" value="1"/>
</dbReference>
<feature type="transmembrane region" description="Helical" evidence="20">
    <location>
        <begin position="537"/>
        <end position="554"/>
    </location>
</feature>
<comment type="caution">
    <text evidence="21">The sequence shown here is derived from an EMBL/GenBank/DDBJ whole genome shotgun (WGS) entry which is preliminary data.</text>
</comment>
<evidence type="ECO:0000256" key="4">
    <source>
        <dbReference type="ARBA" id="ARBA00022630"/>
    </source>
</evidence>
<evidence type="ECO:0000256" key="20">
    <source>
        <dbReference type="SAM" id="Phobius"/>
    </source>
</evidence>
<dbReference type="GO" id="GO:0034899">
    <property type="term" value="F:trimethylamine monooxygenase activity"/>
    <property type="evidence" value="ECO:0007669"/>
    <property type="project" value="UniProtKB-EC"/>
</dbReference>
<dbReference type="Gene3D" id="3.50.50.60">
    <property type="entry name" value="FAD/NAD(P)-binding domain"/>
    <property type="match status" value="1"/>
</dbReference>
<evidence type="ECO:0000256" key="15">
    <source>
        <dbReference type="ARBA" id="ARBA00048041"/>
    </source>
</evidence>
<evidence type="ECO:0000256" key="18">
    <source>
        <dbReference type="PIRNR" id="PIRNR000332"/>
    </source>
</evidence>
<dbReference type="AlphaFoldDB" id="A0AAV2GZE1"/>
<dbReference type="EC" id="1.-.-.-" evidence="19"/>
<evidence type="ECO:0000256" key="8">
    <source>
        <dbReference type="ARBA" id="ARBA00022857"/>
    </source>
</evidence>
<keyword evidence="8 18" id="KW-0521">NADP</keyword>
<sequence length="561" mass="62528">MSSNGQAKRVCVVGAGVSGLVALKECLVEGLQPTCYELDTDIGGIWCPKTEGKSSNTPQVWETLITNTSKYMMTFSDFPPLPEDTPIFTAEALRNYYKRYAQHFQLSSYIKLNTRVIKIQKASDHNVTGHWKVLTCPTQDFRGGDKSAGQVATEEDLSRCSSEIFDFVLICSGCFKKPYYPTVAGLNTFPGDIQHSFDYKMGSIYNNKNVLVIGSAFSAGDIANDIAAHTKVCLSRGKGTWIFPRIMSGARPSDLCLPRCWYYSSTPEVYLNNFTIDQCQNRLDHMGSAICPINPPASSSSFMFGDEIYMKIMSGRIKVYGELERLKGSSAYFSDGSVIPDLDAVILCTGYSSDFSFLDYEIIQENGKMDLFKLIFPIQEEKRTLGIIGAMAGDSALAPVFELQSRYAVKVFAGKLQLPSVEDMKADADFWSGFCLKKKGRYCYMIPGFLFGDAIAKLLGCFPSFWHLLLRDPALAFRAWYGPIYPAQYRLLGPDSNWRQASEICRRADAEGSKPLRHGTVNKVKRDDLAAARRGRLMNAGLLLPVFALALYLFHSKHTKM</sequence>
<comment type="catalytic activity">
    <reaction evidence="15">
        <text>hypotaurine + NADPH + O2 + H(+) = taurine + NADP(+) + H2O</text>
        <dbReference type="Rhea" id="RHEA:69819"/>
        <dbReference type="ChEBI" id="CHEBI:15377"/>
        <dbReference type="ChEBI" id="CHEBI:15378"/>
        <dbReference type="ChEBI" id="CHEBI:15379"/>
        <dbReference type="ChEBI" id="CHEBI:57783"/>
        <dbReference type="ChEBI" id="CHEBI:57853"/>
        <dbReference type="ChEBI" id="CHEBI:58349"/>
        <dbReference type="ChEBI" id="CHEBI:507393"/>
        <dbReference type="EC" id="1.14.13.8"/>
    </reaction>
    <physiologicalReaction direction="left-to-right" evidence="15">
        <dbReference type="Rhea" id="RHEA:69820"/>
    </physiologicalReaction>
</comment>
<evidence type="ECO:0000256" key="16">
    <source>
        <dbReference type="ARBA" id="ARBA00048088"/>
    </source>
</evidence>
<keyword evidence="6 18" id="KW-0256">Endoplasmic reticulum</keyword>
<name>A0AAV2GZE1_LYMST</name>
<comment type="catalytic activity">
    <reaction evidence="16">
        <text>trimethylamine + NADPH + O2 = trimethylamine N-oxide + NADP(+) + H2O</text>
        <dbReference type="Rhea" id="RHEA:31979"/>
        <dbReference type="ChEBI" id="CHEBI:15377"/>
        <dbReference type="ChEBI" id="CHEBI:15379"/>
        <dbReference type="ChEBI" id="CHEBI:15724"/>
        <dbReference type="ChEBI" id="CHEBI:57783"/>
        <dbReference type="ChEBI" id="CHEBI:58349"/>
        <dbReference type="ChEBI" id="CHEBI:58389"/>
        <dbReference type="EC" id="1.14.13.148"/>
    </reaction>
    <physiologicalReaction direction="left-to-right" evidence="16">
        <dbReference type="Rhea" id="RHEA:31980"/>
    </physiologicalReaction>
</comment>
<keyword evidence="12 18" id="KW-0472">Membrane</keyword>
<evidence type="ECO:0000256" key="7">
    <source>
        <dbReference type="ARBA" id="ARBA00022827"/>
    </source>
</evidence>
<dbReference type="Pfam" id="PF00743">
    <property type="entry name" value="FMO-like"/>
    <property type="match status" value="1"/>
</dbReference>
<dbReference type="SUPFAM" id="SSF51905">
    <property type="entry name" value="FAD/NAD(P)-binding domain"/>
    <property type="match status" value="1"/>
</dbReference>
<dbReference type="InterPro" id="IPR036188">
    <property type="entry name" value="FAD/NAD-bd_sf"/>
</dbReference>
<evidence type="ECO:0000256" key="11">
    <source>
        <dbReference type="ARBA" id="ARBA00023033"/>
    </source>
</evidence>
<comment type="function">
    <text evidence="13">Broad spectrum monooxygenase that catalyzes the oxygenation of a wide variety of nitrogen- and sulfur-containing compounds including xenobiotics. Catalyzes the S-oxygenation of hypotaurine to produce taurine, an organic osmolyte involved in cell volume regulation as well as a variety of cytoprotective and developmental processes. In vitro, catalyzes the N-oxygenation of trimethylamine (TMA) to produce trimethylamine N-oxide (TMAO) and could therefore participate to the detoxification of this compound that is generated by the action of gut microbiota from dietary precursors such as choline, choline containing compounds, betaine or L-carnitine.</text>
</comment>
<evidence type="ECO:0000256" key="12">
    <source>
        <dbReference type="ARBA" id="ARBA00023136"/>
    </source>
</evidence>
<evidence type="ECO:0000256" key="5">
    <source>
        <dbReference type="ARBA" id="ARBA00022692"/>
    </source>
</evidence>
<comment type="subcellular location">
    <subcellularLocation>
        <location evidence="2">Endoplasmic reticulum membrane</location>
        <topology evidence="2">Single-pass membrane protein</topology>
    </subcellularLocation>
</comment>
<evidence type="ECO:0000256" key="6">
    <source>
        <dbReference type="ARBA" id="ARBA00022824"/>
    </source>
</evidence>
<evidence type="ECO:0000313" key="22">
    <source>
        <dbReference type="Proteomes" id="UP001497497"/>
    </source>
</evidence>
<evidence type="ECO:0000256" key="13">
    <source>
        <dbReference type="ARBA" id="ARBA00045957"/>
    </source>
</evidence>
<gene>
    <name evidence="21" type="ORF">GSLYS_00000885001</name>
</gene>